<feature type="transmembrane region" description="Helical" evidence="17">
    <location>
        <begin position="128"/>
        <end position="151"/>
    </location>
</feature>
<evidence type="ECO:0000256" key="13">
    <source>
        <dbReference type="ARBA" id="ARBA00023075"/>
    </source>
</evidence>
<keyword evidence="11 17" id="KW-1133">Transmembrane helix</keyword>
<dbReference type="GeneID" id="4788075"/>
<dbReference type="EC" id="7.1.1.2" evidence="4 17"/>
<geneLocation type="mitochondrion" evidence="19"/>
<feature type="transmembrane region" description="Helical" evidence="17">
    <location>
        <begin position="61"/>
        <end position="79"/>
    </location>
</feature>
<reference evidence="19" key="1">
    <citation type="submission" date="2007-01" db="EMBL/GenBank/DDBJ databases">
        <authorList>
            <person name="Tang S."/>
            <person name="Wang G."/>
            <person name="Hyman B."/>
        </authorList>
    </citation>
    <scope>NUCLEOTIDE SEQUENCE</scope>
</reference>
<evidence type="ECO:0000313" key="19">
    <source>
        <dbReference type="EMBL" id="ABM79870.1"/>
    </source>
</evidence>
<keyword evidence="14 17" id="KW-0496">Mitochondrion</keyword>
<keyword evidence="8 17" id="KW-0812">Transmembrane</keyword>
<feature type="transmembrane region" description="Helical" evidence="17">
    <location>
        <begin position="214"/>
        <end position="233"/>
    </location>
</feature>
<dbReference type="AlphaFoldDB" id="A2TN53"/>
<dbReference type="InterPro" id="IPR001750">
    <property type="entry name" value="ND/Mrp_TM"/>
</dbReference>
<evidence type="ECO:0000259" key="18">
    <source>
        <dbReference type="Pfam" id="PF00361"/>
    </source>
</evidence>
<feature type="transmembrane region" description="Helical" evidence="17">
    <location>
        <begin position="12"/>
        <end position="30"/>
    </location>
</feature>
<comment type="function">
    <text evidence="1">Core subunit of the mitochondrial membrane respiratory chain NADH dehydrogenase (Complex I) that is believed to belong to the minimal assembly required for catalysis. Complex I functions in the transfer of electrons from NADH to the respiratory chain. The immediate electron acceptor for the enzyme is believed to be ubiquinone.</text>
</comment>
<comment type="subcellular location">
    <subcellularLocation>
        <location evidence="2 17">Mitochondrion membrane</location>
        <topology evidence="2 17">Multi-pass membrane protein</topology>
    </subcellularLocation>
</comment>
<evidence type="ECO:0000256" key="9">
    <source>
        <dbReference type="ARBA" id="ARBA00022967"/>
    </source>
</evidence>
<evidence type="ECO:0000256" key="12">
    <source>
        <dbReference type="ARBA" id="ARBA00023027"/>
    </source>
</evidence>
<evidence type="ECO:0000256" key="7">
    <source>
        <dbReference type="ARBA" id="ARBA00022660"/>
    </source>
</evidence>
<accession>A2TN53</accession>
<proteinExistence type="inferred from homology"/>
<evidence type="ECO:0000256" key="5">
    <source>
        <dbReference type="ARBA" id="ARBA00021006"/>
    </source>
</evidence>
<evidence type="ECO:0000256" key="3">
    <source>
        <dbReference type="ARBA" id="ARBA00009025"/>
    </source>
</evidence>
<keyword evidence="12 17" id="KW-0520">NAD</keyword>
<feature type="transmembrane region" description="Helical" evidence="17">
    <location>
        <begin position="190"/>
        <end position="207"/>
    </location>
</feature>
<evidence type="ECO:0000256" key="16">
    <source>
        <dbReference type="ARBA" id="ARBA00049551"/>
    </source>
</evidence>
<sequence>MLILLYLNWNEIFSILMSLGISLVWMIMNVMKYKFKISHLLLNLMWLIMVLFFMTQSVWKFYLLFEMNMIPMVLILMGWGMNMARMTSSIYMMMYTMFFSLPVLIIILNNWKLIFFSTFDIKNHYMILFYKLILIIMFMAKIPIFGLHYWLPKAHVEASTMGSMILAGGLLKMGSFGFFKVFVWTSILMNSSWVLLGTLISSFYCFVQSDQKKLIALSSVSHMGLATSAFMMMSNVGTTGMILLNFTHSVISSFMFFNAGSLSSHSKSRLLSFIPKMSKHLMMMFALGIVVNLGLPPSFSFMSELFSISGIFFMNFNTMLLIFFIMILTLSFSCMYIMGLYQTNFMSNNNMSLSMVFLQILHFSFMMFWVFYQMI</sequence>
<evidence type="ECO:0000256" key="10">
    <source>
        <dbReference type="ARBA" id="ARBA00022982"/>
    </source>
</evidence>
<name>A2TN53_9BILA</name>
<keyword evidence="9" id="KW-1278">Translocase</keyword>
<dbReference type="GO" id="GO:0003954">
    <property type="term" value="F:NADH dehydrogenase activity"/>
    <property type="evidence" value="ECO:0007669"/>
    <property type="project" value="TreeGrafter"/>
</dbReference>
<dbReference type="GO" id="GO:0008137">
    <property type="term" value="F:NADH dehydrogenase (ubiquinone) activity"/>
    <property type="evidence" value="ECO:0007669"/>
    <property type="project" value="UniProtKB-UniRule"/>
</dbReference>
<keyword evidence="13 17" id="KW-0830">Ubiquinone</keyword>
<dbReference type="GO" id="GO:0031966">
    <property type="term" value="C:mitochondrial membrane"/>
    <property type="evidence" value="ECO:0007669"/>
    <property type="project" value="UniProtKB-SubCell"/>
</dbReference>
<gene>
    <name evidence="19" type="primary">ND4</name>
</gene>
<feature type="domain" description="NADH:quinone oxidoreductase/Mrp antiporter transmembrane" evidence="18">
    <location>
        <begin position="57"/>
        <end position="326"/>
    </location>
</feature>
<feature type="transmembrane region" description="Helical" evidence="17">
    <location>
        <begin position="239"/>
        <end position="260"/>
    </location>
</feature>
<evidence type="ECO:0000256" key="2">
    <source>
        <dbReference type="ARBA" id="ARBA00004225"/>
    </source>
</evidence>
<evidence type="ECO:0000256" key="11">
    <source>
        <dbReference type="ARBA" id="ARBA00022989"/>
    </source>
</evidence>
<keyword evidence="7 17" id="KW-0679">Respiratory chain</keyword>
<evidence type="ECO:0000256" key="1">
    <source>
        <dbReference type="ARBA" id="ARBA00003257"/>
    </source>
</evidence>
<protein>
    <recommendedName>
        <fullName evidence="5 17">NADH-ubiquinone oxidoreductase chain 4</fullName>
        <ecNumber evidence="4 17">7.1.1.2</ecNumber>
    </recommendedName>
</protein>
<dbReference type="GO" id="GO:0048039">
    <property type="term" value="F:ubiquinone binding"/>
    <property type="evidence" value="ECO:0007669"/>
    <property type="project" value="TreeGrafter"/>
</dbReference>
<comment type="catalytic activity">
    <reaction evidence="16 17">
        <text>a ubiquinone + NADH + 5 H(+)(in) = a ubiquinol + NAD(+) + 4 H(+)(out)</text>
        <dbReference type="Rhea" id="RHEA:29091"/>
        <dbReference type="Rhea" id="RHEA-COMP:9565"/>
        <dbReference type="Rhea" id="RHEA-COMP:9566"/>
        <dbReference type="ChEBI" id="CHEBI:15378"/>
        <dbReference type="ChEBI" id="CHEBI:16389"/>
        <dbReference type="ChEBI" id="CHEBI:17976"/>
        <dbReference type="ChEBI" id="CHEBI:57540"/>
        <dbReference type="ChEBI" id="CHEBI:57945"/>
        <dbReference type="EC" id="7.1.1.2"/>
    </reaction>
</comment>
<evidence type="ECO:0000256" key="4">
    <source>
        <dbReference type="ARBA" id="ARBA00012944"/>
    </source>
</evidence>
<feature type="transmembrane region" description="Helical" evidence="17">
    <location>
        <begin position="281"/>
        <end position="299"/>
    </location>
</feature>
<comment type="similarity">
    <text evidence="3 17">Belongs to the complex I subunit 4 family.</text>
</comment>
<keyword evidence="10 17" id="KW-0249">Electron transport</keyword>
<dbReference type="EMBL" id="EF368011">
    <property type="protein sequence ID" value="ABM79870.1"/>
    <property type="molecule type" value="Genomic_DNA"/>
</dbReference>
<dbReference type="CTD" id="4538"/>
<feature type="transmembrane region" description="Helical" evidence="17">
    <location>
        <begin position="319"/>
        <end position="341"/>
    </location>
</feature>
<dbReference type="PRINTS" id="PR01437">
    <property type="entry name" value="NUOXDRDTASE4"/>
</dbReference>
<dbReference type="RefSeq" id="YP_001023669.1">
    <property type="nucleotide sequence ID" value="NC_008828.1"/>
</dbReference>
<comment type="function">
    <text evidence="17">Core subunit of the mitochondrial membrane respiratory chain NADH dehydrogenase (Complex I) which catalyzes electron transfer from NADH through the respiratory chain, using ubiquinone as an electron acceptor. Essential for the catalytic activity and assembly of complex I.</text>
</comment>
<evidence type="ECO:0000256" key="17">
    <source>
        <dbReference type="RuleBase" id="RU003297"/>
    </source>
</evidence>
<dbReference type="GO" id="GO:0015990">
    <property type="term" value="P:electron transport coupled proton transport"/>
    <property type="evidence" value="ECO:0007669"/>
    <property type="project" value="TreeGrafter"/>
</dbReference>
<feature type="transmembrane region" description="Helical" evidence="17">
    <location>
        <begin position="91"/>
        <end position="108"/>
    </location>
</feature>
<evidence type="ECO:0000256" key="15">
    <source>
        <dbReference type="ARBA" id="ARBA00023136"/>
    </source>
</evidence>
<dbReference type="PANTHER" id="PTHR43507:SF20">
    <property type="entry name" value="NADH-UBIQUINONE OXIDOREDUCTASE CHAIN 4"/>
    <property type="match status" value="1"/>
</dbReference>
<feature type="transmembrane region" description="Helical" evidence="17">
    <location>
        <begin position="37"/>
        <end position="55"/>
    </location>
</feature>
<evidence type="ECO:0000256" key="6">
    <source>
        <dbReference type="ARBA" id="ARBA00022448"/>
    </source>
</evidence>
<dbReference type="PANTHER" id="PTHR43507">
    <property type="entry name" value="NADH-UBIQUINONE OXIDOREDUCTASE CHAIN 4"/>
    <property type="match status" value="1"/>
</dbReference>
<dbReference type="InterPro" id="IPR003918">
    <property type="entry name" value="NADH_UbQ_OxRdtase"/>
</dbReference>
<keyword evidence="15 17" id="KW-0472">Membrane</keyword>
<evidence type="ECO:0000256" key="8">
    <source>
        <dbReference type="ARBA" id="ARBA00022692"/>
    </source>
</evidence>
<keyword evidence="6 17" id="KW-0813">Transport</keyword>
<feature type="transmembrane region" description="Helical" evidence="17">
    <location>
        <begin position="353"/>
        <end position="372"/>
    </location>
</feature>
<dbReference type="Pfam" id="PF00361">
    <property type="entry name" value="Proton_antipo_M"/>
    <property type="match status" value="1"/>
</dbReference>
<organism evidence="19">
    <name type="scientific">Hexamermis agrotis</name>
    <dbReference type="NCBI Taxonomy" id="387665"/>
    <lineage>
        <taxon>Eukaryota</taxon>
        <taxon>Metazoa</taxon>
        <taxon>Ecdysozoa</taxon>
        <taxon>Nematoda</taxon>
        <taxon>Enoplea</taxon>
        <taxon>Dorylaimia</taxon>
        <taxon>Mermithida</taxon>
        <taxon>Mermithoidea</taxon>
        <taxon>Mermithidae</taxon>
        <taxon>Hexamermis</taxon>
    </lineage>
</organism>
<dbReference type="GO" id="GO:0042773">
    <property type="term" value="P:ATP synthesis coupled electron transport"/>
    <property type="evidence" value="ECO:0007669"/>
    <property type="project" value="InterPro"/>
</dbReference>
<evidence type="ECO:0000256" key="14">
    <source>
        <dbReference type="ARBA" id="ARBA00023128"/>
    </source>
</evidence>